<dbReference type="PANTHER" id="PTHR32552">
    <property type="entry name" value="FERRICHROME IRON RECEPTOR-RELATED"/>
    <property type="match status" value="1"/>
</dbReference>
<dbReference type="PROSITE" id="PS52016">
    <property type="entry name" value="TONB_DEPENDENT_REC_3"/>
    <property type="match status" value="1"/>
</dbReference>
<dbReference type="FunFam" id="2.40.170.20:FF:000005">
    <property type="entry name" value="TonB-dependent siderophore receptor"/>
    <property type="match status" value="1"/>
</dbReference>
<dbReference type="Pfam" id="PF07715">
    <property type="entry name" value="Plug"/>
    <property type="match status" value="1"/>
</dbReference>
<evidence type="ECO:0000256" key="13">
    <source>
        <dbReference type="PROSITE-ProRule" id="PRU01360"/>
    </source>
</evidence>
<dbReference type="InterPro" id="IPR021731">
    <property type="entry name" value="AMIN_dom"/>
</dbReference>
<dbReference type="Gene3D" id="2.170.130.10">
    <property type="entry name" value="TonB-dependent receptor, plug domain"/>
    <property type="match status" value="1"/>
</dbReference>
<evidence type="ECO:0000256" key="4">
    <source>
        <dbReference type="ARBA" id="ARBA00022452"/>
    </source>
</evidence>
<dbReference type="Pfam" id="PF00593">
    <property type="entry name" value="TonB_dep_Rec_b-barrel"/>
    <property type="match status" value="1"/>
</dbReference>
<evidence type="ECO:0000256" key="10">
    <source>
        <dbReference type="ARBA" id="ARBA00023077"/>
    </source>
</evidence>
<feature type="domain" description="AMIN" evidence="17">
    <location>
        <begin position="67"/>
        <end position="156"/>
    </location>
</feature>
<organism evidence="18 19">
    <name type="scientific">Gloeocapsopsis dulcis AAB1 = 1H9</name>
    <dbReference type="NCBI Taxonomy" id="1433147"/>
    <lineage>
        <taxon>Bacteria</taxon>
        <taxon>Bacillati</taxon>
        <taxon>Cyanobacteriota</taxon>
        <taxon>Cyanophyceae</taxon>
        <taxon>Oscillatoriophycideae</taxon>
        <taxon>Chroococcales</taxon>
        <taxon>Chroococcaceae</taxon>
        <taxon>Gloeocapsopsis</taxon>
        <taxon>Gloeocapsopsis dulcis</taxon>
    </lineage>
</organism>
<dbReference type="Pfam" id="PF11741">
    <property type="entry name" value="AMIN"/>
    <property type="match status" value="1"/>
</dbReference>
<keyword evidence="7" id="KW-0732">Signal</keyword>
<evidence type="ECO:0000259" key="17">
    <source>
        <dbReference type="Pfam" id="PF11741"/>
    </source>
</evidence>
<dbReference type="GO" id="GO:0015891">
    <property type="term" value="P:siderophore transport"/>
    <property type="evidence" value="ECO:0007669"/>
    <property type="project" value="InterPro"/>
</dbReference>
<evidence type="ECO:0000256" key="14">
    <source>
        <dbReference type="RuleBase" id="RU003357"/>
    </source>
</evidence>
<evidence type="ECO:0000259" key="15">
    <source>
        <dbReference type="Pfam" id="PF00593"/>
    </source>
</evidence>
<dbReference type="Proteomes" id="UP000441797">
    <property type="component" value="Unassembled WGS sequence"/>
</dbReference>
<dbReference type="PANTHER" id="PTHR32552:SF68">
    <property type="entry name" value="FERRICHROME OUTER MEMBRANE TRANSPORTER_PHAGE RECEPTOR"/>
    <property type="match status" value="1"/>
</dbReference>
<dbReference type="OrthoDB" id="427542at2"/>
<dbReference type="GO" id="GO:0009279">
    <property type="term" value="C:cell outer membrane"/>
    <property type="evidence" value="ECO:0007669"/>
    <property type="project" value="UniProtKB-SubCell"/>
</dbReference>
<name>A0A6N8FZQ5_9CHRO</name>
<evidence type="ECO:0000313" key="19">
    <source>
        <dbReference type="Proteomes" id="UP000441797"/>
    </source>
</evidence>
<dbReference type="NCBIfam" id="TIGR01783">
    <property type="entry name" value="TonB-siderophor"/>
    <property type="match status" value="1"/>
</dbReference>
<keyword evidence="18" id="KW-0675">Receptor</keyword>
<accession>A0A6N8FZQ5</accession>
<evidence type="ECO:0000256" key="2">
    <source>
        <dbReference type="ARBA" id="ARBA00009810"/>
    </source>
</evidence>
<dbReference type="InterPro" id="IPR010105">
    <property type="entry name" value="TonB_sidphr_rcpt"/>
</dbReference>
<comment type="caution">
    <text evidence="18">The sequence shown here is derived from an EMBL/GenBank/DDBJ whole genome shotgun (WGS) entry which is preliminary data.</text>
</comment>
<dbReference type="InterPro" id="IPR012910">
    <property type="entry name" value="Plug_dom"/>
</dbReference>
<dbReference type="SUPFAM" id="SSF56935">
    <property type="entry name" value="Porins"/>
    <property type="match status" value="1"/>
</dbReference>
<keyword evidence="9" id="KW-0406">Ion transport</keyword>
<comment type="similarity">
    <text evidence="2 13 14">Belongs to the TonB-dependent receptor family.</text>
</comment>
<dbReference type="InterPro" id="IPR000531">
    <property type="entry name" value="Beta-barrel_TonB"/>
</dbReference>
<evidence type="ECO:0000259" key="16">
    <source>
        <dbReference type="Pfam" id="PF07715"/>
    </source>
</evidence>
<dbReference type="Gene3D" id="2.40.170.20">
    <property type="entry name" value="TonB-dependent receptor, beta-barrel domain"/>
    <property type="match status" value="1"/>
</dbReference>
<proteinExistence type="inferred from homology"/>
<dbReference type="InterPro" id="IPR036942">
    <property type="entry name" value="Beta-barrel_TonB_sf"/>
</dbReference>
<dbReference type="GO" id="GO:0015344">
    <property type="term" value="F:siderophore uptake transmembrane transporter activity"/>
    <property type="evidence" value="ECO:0007669"/>
    <property type="project" value="TreeGrafter"/>
</dbReference>
<keyword evidence="4 13" id="KW-1134">Transmembrane beta strand</keyword>
<keyword evidence="8" id="KW-0408">Iron</keyword>
<keyword evidence="11 13" id="KW-0472">Membrane</keyword>
<evidence type="ECO:0000256" key="8">
    <source>
        <dbReference type="ARBA" id="ARBA00023004"/>
    </source>
</evidence>
<evidence type="ECO:0000256" key="5">
    <source>
        <dbReference type="ARBA" id="ARBA00022496"/>
    </source>
</evidence>
<evidence type="ECO:0000256" key="11">
    <source>
        <dbReference type="ARBA" id="ARBA00023136"/>
    </source>
</evidence>
<feature type="domain" description="TonB-dependent receptor plug" evidence="16">
    <location>
        <begin position="205"/>
        <end position="303"/>
    </location>
</feature>
<evidence type="ECO:0000313" key="18">
    <source>
        <dbReference type="EMBL" id="MUL38441.1"/>
    </source>
</evidence>
<evidence type="ECO:0000256" key="1">
    <source>
        <dbReference type="ARBA" id="ARBA00004571"/>
    </source>
</evidence>
<feature type="domain" description="TonB-dependent receptor-like beta-barrel" evidence="15">
    <location>
        <begin position="378"/>
        <end position="814"/>
    </location>
</feature>
<dbReference type="InterPro" id="IPR039426">
    <property type="entry name" value="TonB-dep_rcpt-like"/>
</dbReference>
<dbReference type="GO" id="GO:0038023">
    <property type="term" value="F:signaling receptor activity"/>
    <property type="evidence" value="ECO:0007669"/>
    <property type="project" value="InterPro"/>
</dbReference>
<evidence type="ECO:0000256" key="6">
    <source>
        <dbReference type="ARBA" id="ARBA00022692"/>
    </source>
</evidence>
<keyword evidence="5" id="KW-0410">Iron transport</keyword>
<keyword evidence="3 13" id="KW-0813">Transport</keyword>
<comment type="subcellular location">
    <subcellularLocation>
        <location evidence="1 13">Cell outer membrane</location>
        <topology evidence="1 13">Multi-pass membrane protein</topology>
    </subcellularLocation>
</comment>
<dbReference type="EMBL" id="NAPY01000039">
    <property type="protein sequence ID" value="MUL38441.1"/>
    <property type="molecule type" value="Genomic_DNA"/>
</dbReference>
<evidence type="ECO:0000256" key="9">
    <source>
        <dbReference type="ARBA" id="ARBA00023065"/>
    </source>
</evidence>
<protein>
    <submittedName>
        <fullName evidence="18">TonB-dependent siderophore receptor</fullName>
    </submittedName>
</protein>
<evidence type="ECO:0000256" key="12">
    <source>
        <dbReference type="ARBA" id="ARBA00023237"/>
    </source>
</evidence>
<evidence type="ECO:0000256" key="3">
    <source>
        <dbReference type="ARBA" id="ARBA00022448"/>
    </source>
</evidence>
<reference evidence="18 19" key="1">
    <citation type="journal article" date="2019" name="Front. Microbiol.">
        <title>Genomic Features for Desiccation Tolerance and Sugar Biosynthesis in the Extremophile Gloeocapsopsis sp. UTEX B3054.</title>
        <authorList>
            <person name="Urrejola C."/>
            <person name="Alcorta J."/>
            <person name="Salas L."/>
            <person name="Vasquez M."/>
            <person name="Polz M.F."/>
            <person name="Vicuna R."/>
            <person name="Diez B."/>
        </authorList>
    </citation>
    <scope>NUCLEOTIDE SEQUENCE [LARGE SCALE GENOMIC DNA]</scope>
    <source>
        <strain evidence="18 19">1H9</strain>
    </source>
</reference>
<dbReference type="AlphaFoldDB" id="A0A6N8FZQ5"/>
<dbReference type="InterPro" id="IPR037066">
    <property type="entry name" value="Plug_dom_sf"/>
</dbReference>
<dbReference type="FunFam" id="2.170.130.10:FF:000001">
    <property type="entry name" value="Catecholate siderophore TonB-dependent receptor"/>
    <property type="match status" value="1"/>
</dbReference>
<keyword evidence="6 13" id="KW-0812">Transmembrane</keyword>
<sequence>MRWAIALTGSIVNIALFLIAPPVCAGEGSEGVEKLRNIDLSTLPQPARTVDEWMQQMAQLLVQVTGVQVNPTQNGIEVVLETTDEQLATPATSVVGNALIAYIPNAVLVLPKGEEFQIANPAEGIALVTVTPRGDEVRVAITGIDAPPTAEVRSFEQRLLLSVTPGSGDAAETDDDAIQIFVTGERDEGYYVPDASTATRTDTPLRDIPQSIQVIPRQVIEDQQVVRLEDAVRNVSGVASAGSFGGTGEYFNIRGFNNFTPTARNGFLFRDSLGFLAETANIERVEVIKGPASFLAGRIEPGGFINIITRQPLEEPYYLIETSIGSYGFVRPRFDFSGPLTTDGSLLYRLNGVYEYSDGFRDYDQNAERFFIAPVLAWRISDNTTLTAELEYLNEERPFDRGIPAVGDEVADIPIDRILGEPDDVREVESLRVGYRLEHRFNEDWTVRNAFSFYSSDSFDFRAEPQELNESTGELTRLFRLNDDLTESYLLQTDLQGNFRTGSIEHRLLVGFDLGRETNVGIALGAPEGLTPSINIFNPVYDVIPRPERSDLTVVGFNSSSRTDSLGVLLQDQIAFSDQFKVLIGGRFDIVDQESENLTSGIVSSQYDEAFSPRIGVIYQPIEALSLYASYSRSFTPNFGTLADGSLLEPQRATQYEIGVKADLLEDQLFATLALYDITRTNIPTTDPNNLDFVIPAGEVRSQGIELDLSGEILPGWNVIASYGYNDARVTESNNLPEELRFFNVPRHTASLWTTYFIQSGDLEGLGFGAGIFYVGERPGDFDNTFELPSYLRTDAAIYYRRGNWRAALNFKNLFNVRHFTSTDFGRPTIQPGALFTVIGSVSVEF</sequence>
<keyword evidence="19" id="KW-1185">Reference proteome</keyword>
<evidence type="ECO:0000256" key="7">
    <source>
        <dbReference type="ARBA" id="ARBA00022729"/>
    </source>
</evidence>
<dbReference type="CDD" id="cd01347">
    <property type="entry name" value="ligand_gated_channel"/>
    <property type="match status" value="1"/>
</dbReference>
<keyword evidence="12 13" id="KW-0998">Cell outer membrane</keyword>
<gene>
    <name evidence="18" type="ORF">BWI75_19450</name>
</gene>
<keyword evidence="10 14" id="KW-0798">TonB box</keyword>